<keyword evidence="11" id="KW-1185">Reference proteome</keyword>
<feature type="transmembrane region" description="Helical" evidence="8">
    <location>
        <begin position="111"/>
        <end position="128"/>
    </location>
</feature>
<protein>
    <submittedName>
        <fullName evidence="10">Lycopene cyclase</fullName>
    </submittedName>
</protein>
<dbReference type="AlphaFoldDB" id="W2UP95"/>
<dbReference type="GO" id="GO:0016872">
    <property type="term" value="F:intramolecular lyase activity"/>
    <property type="evidence" value="ECO:0007669"/>
    <property type="project" value="InterPro"/>
</dbReference>
<name>W2UP95_9FLAO</name>
<evidence type="ECO:0000256" key="2">
    <source>
        <dbReference type="ARBA" id="ARBA00004829"/>
    </source>
</evidence>
<accession>W2UP95</accession>
<evidence type="ECO:0000313" key="11">
    <source>
        <dbReference type="Proteomes" id="UP000018850"/>
    </source>
</evidence>
<comment type="caution">
    <text evidence="10">The sequence shown here is derived from an EMBL/GenBank/DDBJ whole genome shotgun (WGS) entry which is preliminary data.</text>
</comment>
<dbReference type="InterPro" id="IPR017825">
    <property type="entry name" value="Lycopene_cyclase_dom"/>
</dbReference>
<proteinExistence type="predicted"/>
<evidence type="ECO:0000256" key="8">
    <source>
        <dbReference type="SAM" id="Phobius"/>
    </source>
</evidence>
<evidence type="ECO:0000256" key="1">
    <source>
        <dbReference type="ARBA" id="ARBA00004141"/>
    </source>
</evidence>
<feature type="transmembrane region" description="Helical" evidence="8">
    <location>
        <begin position="158"/>
        <end position="181"/>
    </location>
</feature>
<keyword evidence="3 8" id="KW-0812">Transmembrane</keyword>
<keyword evidence="5 8" id="KW-1133">Transmembrane helix</keyword>
<evidence type="ECO:0000256" key="3">
    <source>
        <dbReference type="ARBA" id="ARBA00022692"/>
    </source>
</evidence>
<dbReference type="Pfam" id="PF18916">
    <property type="entry name" value="Lycopene_cyc"/>
    <property type="match status" value="2"/>
</dbReference>
<comment type="subcellular location">
    <subcellularLocation>
        <location evidence="1">Membrane</location>
        <topology evidence="1">Multi-pass membrane protein</topology>
    </subcellularLocation>
</comment>
<gene>
    <name evidence="10" type="ORF">P278_19270</name>
</gene>
<evidence type="ECO:0000313" key="10">
    <source>
        <dbReference type="EMBL" id="ETN95172.1"/>
    </source>
</evidence>
<feature type="transmembrane region" description="Helical" evidence="8">
    <location>
        <begin position="6"/>
        <end position="23"/>
    </location>
</feature>
<feature type="transmembrane region" description="Helical" evidence="8">
    <location>
        <begin position="78"/>
        <end position="99"/>
    </location>
</feature>
<feature type="transmembrane region" description="Helical" evidence="8">
    <location>
        <begin position="30"/>
        <end position="48"/>
    </location>
</feature>
<dbReference type="GO" id="GO:0016117">
    <property type="term" value="P:carotenoid biosynthetic process"/>
    <property type="evidence" value="ECO:0007669"/>
    <property type="project" value="UniProtKB-KW"/>
</dbReference>
<feature type="domain" description="Lycopene cyclase" evidence="9">
    <location>
        <begin position="130"/>
        <end position="218"/>
    </location>
</feature>
<sequence length="232" mass="26955">MKSLYLILDLGSMAIPFIFSFHSKIKFNRYFKSVFIGIALTMAIFIPWDVYFTQHGFWGFNDQYLIGKRLLGLPIEEWLFFICIPFACIFTHFCLTKFYPGIKLSSNTTRNLTIGIIIISAILCLLNTSRAYTFTNYLYAVILLSFTLIKFPTILQQFYLTFIVILLPFFVVNGLLTGSAIESQVVWYNNEENLGIRLLTIPVEDIMYAFTMLLTCYIPVHIRRTQKPLHKT</sequence>
<keyword evidence="7" id="KW-0413">Isomerase</keyword>
<dbReference type="eggNOG" id="ENOG502ZZTD">
    <property type="taxonomic scope" value="Bacteria"/>
</dbReference>
<evidence type="ECO:0000256" key="7">
    <source>
        <dbReference type="ARBA" id="ARBA00023235"/>
    </source>
</evidence>
<keyword evidence="6 8" id="KW-0472">Membrane</keyword>
<reference evidence="10 11" key="2">
    <citation type="journal article" date="2016" name="Genome Announc.">
        <title>Draft Genome Sequence of Zhouia amylolytica AD3, Isolated from Tidal Flat Sediment.</title>
        <authorList>
            <person name="Jia B."/>
            <person name="Jin H.M."/>
            <person name="Lee H.J."/>
            <person name="Jeon C.O."/>
        </authorList>
    </citation>
    <scope>NUCLEOTIDE SEQUENCE [LARGE SCALE GENOMIC DNA]</scope>
    <source>
        <strain evidence="10 11">AD3</strain>
    </source>
</reference>
<reference evidence="11" key="1">
    <citation type="submission" date="2013-11" db="EMBL/GenBank/DDBJ databases">
        <title>Draft genome sequence from a member of Zhouia, isolated tidal flat.</title>
        <authorList>
            <person name="Jin H."/>
            <person name="Jeon C.O."/>
        </authorList>
    </citation>
    <scope>NUCLEOTIDE SEQUENCE [LARGE SCALE GENOMIC DNA]</scope>
    <source>
        <strain evidence="11">AD3</strain>
    </source>
</reference>
<dbReference type="Proteomes" id="UP000018850">
    <property type="component" value="Unassembled WGS sequence"/>
</dbReference>
<comment type="pathway">
    <text evidence="2">Carotenoid biosynthesis.</text>
</comment>
<dbReference type="EMBL" id="AYXY01000020">
    <property type="protein sequence ID" value="ETN95172.1"/>
    <property type="molecule type" value="Genomic_DNA"/>
</dbReference>
<dbReference type="GO" id="GO:0016020">
    <property type="term" value="C:membrane"/>
    <property type="evidence" value="ECO:0007669"/>
    <property type="project" value="UniProtKB-SubCell"/>
</dbReference>
<dbReference type="NCBIfam" id="TIGR03462">
    <property type="entry name" value="CarR_dom_SF"/>
    <property type="match status" value="2"/>
</dbReference>
<dbReference type="GO" id="GO:0045436">
    <property type="term" value="F:lycopene beta cyclase activity"/>
    <property type="evidence" value="ECO:0007669"/>
    <property type="project" value="UniProtKB-ARBA"/>
</dbReference>
<dbReference type="STRING" id="376730.SAMN04487906_1321"/>
<evidence type="ECO:0000256" key="6">
    <source>
        <dbReference type="ARBA" id="ARBA00023136"/>
    </source>
</evidence>
<dbReference type="RefSeq" id="WP_038265757.1">
    <property type="nucleotide sequence ID" value="NZ_AYXY01000020.1"/>
</dbReference>
<evidence type="ECO:0000256" key="4">
    <source>
        <dbReference type="ARBA" id="ARBA00022746"/>
    </source>
</evidence>
<feature type="domain" description="Lycopene cyclase" evidence="9">
    <location>
        <begin position="3"/>
        <end position="94"/>
    </location>
</feature>
<organism evidence="10 11">
    <name type="scientific">Zhouia amylolytica AD3</name>
    <dbReference type="NCBI Taxonomy" id="1286632"/>
    <lineage>
        <taxon>Bacteria</taxon>
        <taxon>Pseudomonadati</taxon>
        <taxon>Bacteroidota</taxon>
        <taxon>Flavobacteriia</taxon>
        <taxon>Flavobacteriales</taxon>
        <taxon>Flavobacteriaceae</taxon>
        <taxon>Zhouia</taxon>
    </lineage>
</organism>
<evidence type="ECO:0000259" key="9">
    <source>
        <dbReference type="Pfam" id="PF18916"/>
    </source>
</evidence>
<evidence type="ECO:0000256" key="5">
    <source>
        <dbReference type="ARBA" id="ARBA00022989"/>
    </source>
</evidence>
<keyword evidence="4" id="KW-0125">Carotenoid biosynthesis</keyword>